<dbReference type="OrthoDB" id="4504960at2759"/>
<evidence type="ECO:0000256" key="7">
    <source>
        <dbReference type="ARBA" id="ARBA00023157"/>
    </source>
</evidence>
<evidence type="ECO:0000256" key="4">
    <source>
        <dbReference type="ARBA" id="ARBA00022729"/>
    </source>
</evidence>
<evidence type="ECO:0000256" key="9">
    <source>
        <dbReference type="SAM" id="MobiDB-lite"/>
    </source>
</evidence>
<dbReference type="EMBL" id="ML995492">
    <property type="protein sequence ID" value="KAF2139580.1"/>
    <property type="molecule type" value="Genomic_DNA"/>
</dbReference>
<dbReference type="Proteomes" id="UP000799438">
    <property type="component" value="Unassembled WGS sequence"/>
</dbReference>
<dbReference type="SUPFAM" id="SSF50911">
    <property type="entry name" value="Mannose 6-phosphate receptor domain"/>
    <property type="match status" value="1"/>
</dbReference>
<gene>
    <name evidence="13" type="ORF">K452DRAFT_254069</name>
</gene>
<keyword evidence="14" id="KW-1185">Reference proteome</keyword>
<organism evidence="13 14">
    <name type="scientific">Aplosporella prunicola CBS 121167</name>
    <dbReference type="NCBI Taxonomy" id="1176127"/>
    <lineage>
        <taxon>Eukaryota</taxon>
        <taxon>Fungi</taxon>
        <taxon>Dikarya</taxon>
        <taxon>Ascomycota</taxon>
        <taxon>Pezizomycotina</taxon>
        <taxon>Dothideomycetes</taxon>
        <taxon>Dothideomycetes incertae sedis</taxon>
        <taxon>Botryosphaeriales</taxon>
        <taxon>Aplosporellaceae</taxon>
        <taxon>Aplosporella</taxon>
    </lineage>
</organism>
<dbReference type="GO" id="GO:0000139">
    <property type="term" value="C:Golgi membrane"/>
    <property type="evidence" value="ECO:0007669"/>
    <property type="project" value="UniProtKB-SubCell"/>
</dbReference>
<dbReference type="PANTHER" id="PTHR15071">
    <property type="entry name" value="MANNOSE-6-PHOSPHATE RECEPTOR FAMILY MEMBER"/>
    <property type="match status" value="1"/>
</dbReference>
<evidence type="ECO:0000259" key="12">
    <source>
        <dbReference type="PROSITE" id="PS51914"/>
    </source>
</evidence>
<dbReference type="GO" id="GO:0007034">
    <property type="term" value="P:vacuolar transport"/>
    <property type="evidence" value="ECO:0007669"/>
    <property type="project" value="TreeGrafter"/>
</dbReference>
<keyword evidence="7" id="KW-1015">Disulfide bond</keyword>
<dbReference type="RefSeq" id="XP_033395293.1">
    <property type="nucleotide sequence ID" value="XM_033538316.1"/>
</dbReference>
<evidence type="ECO:0000256" key="10">
    <source>
        <dbReference type="SAM" id="Phobius"/>
    </source>
</evidence>
<accession>A0A6A6B6D8</accession>
<dbReference type="InterPro" id="IPR009011">
    <property type="entry name" value="Man6P_isomerase_rcpt-bd_dom_sf"/>
</dbReference>
<evidence type="ECO:0000256" key="5">
    <source>
        <dbReference type="ARBA" id="ARBA00022989"/>
    </source>
</evidence>
<feature type="transmembrane region" description="Helical" evidence="10">
    <location>
        <begin position="241"/>
        <end position="260"/>
    </location>
</feature>
<dbReference type="PANTHER" id="PTHR15071:SF0">
    <property type="entry name" value="MANNOSE 6-PHOSPHATE RECEPTOR-LIKE PROTEIN 1"/>
    <property type="match status" value="1"/>
</dbReference>
<comment type="subcellular location">
    <subcellularLocation>
        <location evidence="1">Endomembrane system</location>
    </subcellularLocation>
</comment>
<reference evidence="13" key="1">
    <citation type="journal article" date="2020" name="Stud. Mycol.">
        <title>101 Dothideomycetes genomes: a test case for predicting lifestyles and emergence of pathogens.</title>
        <authorList>
            <person name="Haridas S."/>
            <person name="Albert R."/>
            <person name="Binder M."/>
            <person name="Bloem J."/>
            <person name="Labutti K."/>
            <person name="Salamov A."/>
            <person name="Andreopoulos B."/>
            <person name="Baker S."/>
            <person name="Barry K."/>
            <person name="Bills G."/>
            <person name="Bluhm B."/>
            <person name="Cannon C."/>
            <person name="Castanera R."/>
            <person name="Culley D."/>
            <person name="Daum C."/>
            <person name="Ezra D."/>
            <person name="Gonzalez J."/>
            <person name="Henrissat B."/>
            <person name="Kuo A."/>
            <person name="Liang C."/>
            <person name="Lipzen A."/>
            <person name="Lutzoni F."/>
            <person name="Magnuson J."/>
            <person name="Mondo S."/>
            <person name="Nolan M."/>
            <person name="Ohm R."/>
            <person name="Pangilinan J."/>
            <person name="Park H.-J."/>
            <person name="Ramirez L."/>
            <person name="Alfaro M."/>
            <person name="Sun H."/>
            <person name="Tritt A."/>
            <person name="Yoshinaga Y."/>
            <person name="Zwiers L.-H."/>
            <person name="Turgeon B."/>
            <person name="Goodwin S."/>
            <person name="Spatafora J."/>
            <person name="Crous P."/>
            <person name="Grigoriev I."/>
        </authorList>
    </citation>
    <scope>NUCLEOTIDE SEQUENCE</scope>
    <source>
        <strain evidence="13">CBS 121167</strain>
    </source>
</reference>
<feature type="compositionally biased region" description="Acidic residues" evidence="9">
    <location>
        <begin position="161"/>
        <end position="174"/>
    </location>
</feature>
<dbReference type="AlphaFoldDB" id="A0A6A6B6D8"/>
<evidence type="ECO:0000256" key="11">
    <source>
        <dbReference type="SAM" id="SignalP"/>
    </source>
</evidence>
<evidence type="ECO:0000313" key="13">
    <source>
        <dbReference type="EMBL" id="KAF2139580.1"/>
    </source>
</evidence>
<keyword evidence="8" id="KW-0325">Glycoprotein</keyword>
<evidence type="ECO:0000313" key="14">
    <source>
        <dbReference type="Proteomes" id="UP000799438"/>
    </source>
</evidence>
<dbReference type="InterPro" id="IPR044865">
    <property type="entry name" value="MRH_dom"/>
</dbReference>
<evidence type="ECO:0000256" key="3">
    <source>
        <dbReference type="ARBA" id="ARBA00022692"/>
    </source>
</evidence>
<dbReference type="GeneID" id="54295812"/>
<feature type="region of interest" description="Disordered" evidence="9">
    <location>
        <begin position="154"/>
        <end position="182"/>
    </location>
</feature>
<feature type="signal peptide" evidence="11">
    <location>
        <begin position="1"/>
        <end position="18"/>
    </location>
</feature>
<evidence type="ECO:0000256" key="6">
    <source>
        <dbReference type="ARBA" id="ARBA00023136"/>
    </source>
</evidence>
<keyword evidence="3 10" id="KW-0812">Transmembrane</keyword>
<dbReference type="GO" id="GO:0005770">
    <property type="term" value="C:late endosome"/>
    <property type="evidence" value="ECO:0007669"/>
    <property type="project" value="TreeGrafter"/>
</dbReference>
<feature type="domain" description="MRH" evidence="12">
    <location>
        <begin position="31"/>
        <end position="233"/>
    </location>
</feature>
<keyword evidence="2" id="KW-0813">Transport</keyword>
<keyword evidence="6 10" id="KW-0472">Membrane</keyword>
<sequence>MRLYYSCALAALLWSSLGTASDDKKSEKKLKPCTIRSPSDRFFDLNPISVQPGKAKDSKSPAESWHAKGYDYPANFTLNFCGPVVEELTDVEDVDKAHWGNVSAFYVKHGKTYSIGQQNSEPIFRGRKLVLEYTGGSYCSSSVSSRELPAYDSWSTRKEKDDDDDDDEDDDDDDYRSRKPVKGDKRRKSTIVSLLCETDSLAPPTEATVAFVAASPDECTYFFEARSKAACGGIEKETQTLGPGGVFGVIAIIAVLVYLVGGCVYQRTVMHQRGWRQLPNYSMWAGIASFIGDMFVILTSSCARMIPGRRGYNQVSLNNGGRRGRDSDDENRLIDELDESWND</sequence>
<dbReference type="Pfam" id="PF02157">
    <property type="entry name" value="Man-6-P_recep"/>
    <property type="match status" value="1"/>
</dbReference>
<evidence type="ECO:0000256" key="1">
    <source>
        <dbReference type="ARBA" id="ARBA00004308"/>
    </source>
</evidence>
<keyword evidence="5 10" id="KW-1133">Transmembrane helix</keyword>
<evidence type="ECO:0000256" key="8">
    <source>
        <dbReference type="ARBA" id="ARBA00023180"/>
    </source>
</evidence>
<feature type="chain" id="PRO_5025637654" description="MRH domain-containing protein" evidence="11">
    <location>
        <begin position="19"/>
        <end position="343"/>
    </location>
</feature>
<dbReference type="PROSITE" id="PS51914">
    <property type="entry name" value="MRH"/>
    <property type="match status" value="1"/>
</dbReference>
<protein>
    <recommendedName>
        <fullName evidence="12">MRH domain-containing protein</fullName>
    </recommendedName>
</protein>
<proteinExistence type="predicted"/>
<dbReference type="GO" id="GO:0010008">
    <property type="term" value="C:endosome membrane"/>
    <property type="evidence" value="ECO:0007669"/>
    <property type="project" value="UniProtKB-SubCell"/>
</dbReference>
<keyword evidence="4 11" id="KW-0732">Signal</keyword>
<dbReference type="Gene3D" id="2.70.130.10">
    <property type="entry name" value="Mannose-6-phosphate receptor binding domain"/>
    <property type="match status" value="2"/>
</dbReference>
<dbReference type="InterPro" id="IPR028927">
    <property type="entry name" value="Man-6-P_rcpt"/>
</dbReference>
<feature type="transmembrane region" description="Helical" evidence="10">
    <location>
        <begin position="281"/>
        <end position="300"/>
    </location>
</feature>
<evidence type="ECO:0000256" key="2">
    <source>
        <dbReference type="ARBA" id="ARBA00022448"/>
    </source>
</evidence>
<name>A0A6A6B6D8_9PEZI</name>